<gene>
    <name evidence="2" type="ORF">SAMN04488523_10857</name>
</gene>
<evidence type="ECO:0000313" key="3">
    <source>
        <dbReference type="Proteomes" id="UP000198977"/>
    </source>
</evidence>
<feature type="signal peptide" evidence="1">
    <location>
        <begin position="1"/>
        <end position="23"/>
    </location>
</feature>
<evidence type="ECO:0000256" key="1">
    <source>
        <dbReference type="SAM" id="SignalP"/>
    </source>
</evidence>
<protein>
    <submittedName>
        <fullName evidence="2">Accessory colonization factor AcfC</fullName>
    </submittedName>
</protein>
<organism evidence="2 3">
    <name type="scientific">Sulfitobacter brevis</name>
    <dbReference type="NCBI Taxonomy" id="74348"/>
    <lineage>
        <taxon>Bacteria</taxon>
        <taxon>Pseudomonadati</taxon>
        <taxon>Pseudomonadota</taxon>
        <taxon>Alphaproteobacteria</taxon>
        <taxon>Rhodobacterales</taxon>
        <taxon>Roseobacteraceae</taxon>
        <taxon>Sulfitobacter</taxon>
    </lineage>
</organism>
<dbReference type="Gene3D" id="3.40.190.10">
    <property type="entry name" value="Periplasmic binding protein-like II"/>
    <property type="match status" value="2"/>
</dbReference>
<dbReference type="SUPFAM" id="SSF53850">
    <property type="entry name" value="Periplasmic binding protein-like II"/>
    <property type="match status" value="1"/>
</dbReference>
<keyword evidence="3" id="KW-1185">Reference proteome</keyword>
<dbReference type="STRING" id="74348.SAMN04488523_10857"/>
<dbReference type="Proteomes" id="UP000198977">
    <property type="component" value="Unassembled WGS sequence"/>
</dbReference>
<sequence>MATRSSIVYLALIATLATSSANADISIFGPGGPTPAMKEAALAFEKQTGIAVTVTAGPASKWMESAKIDADAIFSGSQNMMDDFITAHGGIINESVEPLFLRPSAILVRKGNPKEIKGIADLASRDLGLMVVDGAGQVGMWEDVVGRLRDVDAMKSFRSHIDILAPNSGAARDIWNSDDSIDAWLIWNHWQIDNPDIADLVPTEPDLTIYRDASIARTEKGKDSDEVTQFFAFLKGEMGASIFGNHGWQRQFD</sequence>
<keyword evidence="1" id="KW-0732">Signal</keyword>
<evidence type="ECO:0000313" key="2">
    <source>
        <dbReference type="EMBL" id="SFE53629.1"/>
    </source>
</evidence>
<name>A0A1I2BC42_9RHOB</name>
<dbReference type="Pfam" id="PF13531">
    <property type="entry name" value="SBP_bac_11"/>
    <property type="match status" value="1"/>
</dbReference>
<feature type="chain" id="PRO_5011452761" evidence="1">
    <location>
        <begin position="24"/>
        <end position="253"/>
    </location>
</feature>
<proteinExistence type="predicted"/>
<dbReference type="RefSeq" id="WP_093924099.1">
    <property type="nucleotide sequence ID" value="NZ_FOMW01000008.1"/>
</dbReference>
<dbReference type="AlphaFoldDB" id="A0A1I2BC42"/>
<dbReference type="EMBL" id="FOMW01000008">
    <property type="protein sequence ID" value="SFE53629.1"/>
    <property type="molecule type" value="Genomic_DNA"/>
</dbReference>
<dbReference type="CDD" id="cd13519">
    <property type="entry name" value="PBP2_PEB3_AcfC"/>
    <property type="match status" value="1"/>
</dbReference>
<reference evidence="2 3" key="1">
    <citation type="submission" date="2016-10" db="EMBL/GenBank/DDBJ databases">
        <authorList>
            <person name="de Groot N.N."/>
        </authorList>
    </citation>
    <scope>NUCLEOTIDE SEQUENCE [LARGE SCALE GENOMIC DNA]</scope>
    <source>
        <strain evidence="2 3">DSM 11443</strain>
    </source>
</reference>
<accession>A0A1I2BC42</accession>
<dbReference type="OrthoDB" id="9802127at2"/>